<dbReference type="EMBL" id="CM017326">
    <property type="protein sequence ID" value="KAE8077241.1"/>
    <property type="molecule type" value="Genomic_DNA"/>
</dbReference>
<evidence type="ECO:0000313" key="3">
    <source>
        <dbReference type="EMBL" id="KAE8077241.1"/>
    </source>
</evidence>
<reference evidence="3 4" key="1">
    <citation type="submission" date="2019-06" db="EMBL/GenBank/DDBJ databases">
        <title>A chromosomal-level reference genome of Carpinus fangiana (Coryloideae, Betulaceae).</title>
        <authorList>
            <person name="Yang X."/>
            <person name="Wang Z."/>
            <person name="Zhang L."/>
            <person name="Hao G."/>
            <person name="Liu J."/>
            <person name="Yang Y."/>
        </authorList>
    </citation>
    <scope>NUCLEOTIDE SEQUENCE [LARGE SCALE GENOMIC DNA]</scope>
    <source>
        <strain evidence="3">Cfa_2016G</strain>
        <tissue evidence="3">Leaf</tissue>
    </source>
</reference>
<dbReference type="GO" id="GO:0003712">
    <property type="term" value="F:transcription coregulator activity"/>
    <property type="evidence" value="ECO:0007669"/>
    <property type="project" value="InterPro"/>
</dbReference>
<accession>A0A5N6RHJ8</accession>
<evidence type="ECO:0000259" key="2">
    <source>
        <dbReference type="Pfam" id="PF12090"/>
    </source>
</evidence>
<gene>
    <name evidence="3" type="ORF">FH972_015821</name>
</gene>
<sequence>MGVSFKVAKAGTRYRPKLLQIEDKDDEDEGKISGTGSKVAEPSNSLNKPSLHSVSEDLEVSFSLNLFPNGFSIGKATELFNDEPKQLHPYDRASYTLFSAIEYGWLPGDLFDNIPCKFVNGALLCEIQDYRNSLPHKGDTAASVENSPIVHKVLLRMRTENVVKEISLISDDSWTYEDLLEIESRILKALQPDLLLNPEPLQDRYCGELLRMKLDLGIAWSWKRRKLSEKIASNTAFSNSYHMTQISGSCAIQNSRSRSGLEYQERGVTSLQHKILSSNLNPQENNVVVEKLSPSNPLTMDNQLADGCKQSVLTALTSSNLGCVPKQHYSYCNSDPTKSISLQLPGSLAESSLAPEQQWKNKLLHQQIVAKKLLGENFQDKSCPLPLVNSSQSVLKDTSRMLAGMLPYTLKQKTAETGFCGSDARKTNDSCFLIDRRNSQSNIQQLEQQPLSPLLRVKTPPTCSLWSQIAQPVNKSLGNGSATQKSESFRNPRVTTGIKCATKSSQHNDSVNTIINSQHNNSLAREASVPTKQKMNYQIKRSNMKVLGSFASMSTSNAANGNSLPVGNGNVCRDKPSETEADSVLNRLLKIEALTQRYGLVILLLLSNSQEIKFPWLIERMVDEGYHMDSHRVETTPLKACDDSSTPQSGVITDATKTTRTVELHRPTLKSGLSPFMFNPTTNSLSAHNATQLPSQNILSRGNLLPPGNIQSALQLLGSCSSNPQLGVASPISPAQWQEIFSKCARLQMQMQQEQRQQELMQRKMLVGGLGVAAGGLGVVQPGGGIQGLGNSNVSSYNNIMGTWGSAPLLMGGHNPWIGSGSQFNNLGSNISSESEMEFQFREMIPTGMPMHTFNLPGSAHNSNNQQQPQQQLNERLHMLQQQEEMKPFLHPPAVTGLTLNVDLPLSQETLQKSYVQPLMSPQQLSPRLAFVRMNSNNMMVSPENPDLSSRMHGKHSWCN</sequence>
<dbReference type="InterPro" id="IPR021950">
    <property type="entry name" value="Spt20"/>
</dbReference>
<dbReference type="Pfam" id="PF12090">
    <property type="entry name" value="Spt20_SEP"/>
    <property type="match status" value="1"/>
</dbReference>
<dbReference type="PANTHER" id="PTHR13526:SF23">
    <property type="entry name" value="PROTEIN PHYTOCHROME-DEPENDENT LATE-FLOWERING-LIKE"/>
    <property type="match status" value="1"/>
</dbReference>
<evidence type="ECO:0000256" key="1">
    <source>
        <dbReference type="SAM" id="MobiDB-lite"/>
    </source>
</evidence>
<dbReference type="GO" id="GO:0006357">
    <property type="term" value="P:regulation of transcription by RNA polymerase II"/>
    <property type="evidence" value="ECO:0007669"/>
    <property type="project" value="TreeGrafter"/>
</dbReference>
<feature type="domain" description="Spt20-like SEP" evidence="2">
    <location>
        <begin position="58"/>
        <end position="201"/>
    </location>
</feature>
<dbReference type="OrthoDB" id="1932706at2759"/>
<feature type="region of interest" description="Disordered" evidence="1">
    <location>
        <begin position="18"/>
        <end position="50"/>
    </location>
</feature>
<dbReference type="PANTHER" id="PTHR13526">
    <property type="entry name" value="TRANSCRIPTION FACTOR SPT20 HOMOLOG"/>
    <property type="match status" value="1"/>
</dbReference>
<name>A0A5N6RHJ8_9ROSI</name>
<proteinExistence type="predicted"/>
<keyword evidence="4" id="KW-1185">Reference proteome</keyword>
<evidence type="ECO:0000313" key="4">
    <source>
        <dbReference type="Proteomes" id="UP000327013"/>
    </source>
</evidence>
<dbReference type="InterPro" id="IPR046468">
    <property type="entry name" value="Spt20-like_SEP"/>
</dbReference>
<organism evidence="3 4">
    <name type="scientific">Carpinus fangiana</name>
    <dbReference type="NCBI Taxonomy" id="176857"/>
    <lineage>
        <taxon>Eukaryota</taxon>
        <taxon>Viridiplantae</taxon>
        <taxon>Streptophyta</taxon>
        <taxon>Embryophyta</taxon>
        <taxon>Tracheophyta</taxon>
        <taxon>Spermatophyta</taxon>
        <taxon>Magnoliopsida</taxon>
        <taxon>eudicotyledons</taxon>
        <taxon>Gunneridae</taxon>
        <taxon>Pentapetalae</taxon>
        <taxon>rosids</taxon>
        <taxon>fabids</taxon>
        <taxon>Fagales</taxon>
        <taxon>Betulaceae</taxon>
        <taxon>Carpinus</taxon>
    </lineage>
</organism>
<protein>
    <recommendedName>
        <fullName evidence="2">Spt20-like SEP domain-containing protein</fullName>
    </recommendedName>
</protein>
<dbReference type="Proteomes" id="UP000327013">
    <property type="component" value="Chromosome 6"/>
</dbReference>
<dbReference type="AlphaFoldDB" id="A0A5N6RHJ8"/>
<dbReference type="GO" id="GO:0000124">
    <property type="term" value="C:SAGA complex"/>
    <property type="evidence" value="ECO:0007669"/>
    <property type="project" value="InterPro"/>
</dbReference>